<evidence type="ECO:0000256" key="2">
    <source>
        <dbReference type="ARBA" id="ARBA00022723"/>
    </source>
</evidence>
<dbReference type="Proteomes" id="UP000318237">
    <property type="component" value="Chromosome"/>
</dbReference>
<evidence type="ECO:0000259" key="7">
    <source>
        <dbReference type="Pfam" id="PF01435"/>
    </source>
</evidence>
<keyword evidence="5 6" id="KW-0482">Metalloprotease</keyword>
<gene>
    <name evidence="8" type="ORF">EIN43_21850</name>
</gene>
<dbReference type="Gene3D" id="3.30.2010.10">
    <property type="entry name" value="Metalloproteases ('zincins'), catalytic domain"/>
    <property type="match status" value="1"/>
</dbReference>
<evidence type="ECO:0000313" key="8">
    <source>
        <dbReference type="EMBL" id="QDE47656.1"/>
    </source>
</evidence>
<dbReference type="AlphaFoldDB" id="A0A4Y5ZRT1"/>
<evidence type="ECO:0000256" key="1">
    <source>
        <dbReference type="ARBA" id="ARBA00022670"/>
    </source>
</evidence>
<dbReference type="GO" id="GO:0016020">
    <property type="term" value="C:membrane"/>
    <property type="evidence" value="ECO:0007669"/>
    <property type="project" value="TreeGrafter"/>
</dbReference>
<reference evidence="8 9" key="1">
    <citation type="submission" date="2019-06" db="EMBL/GenBank/DDBJ databases">
        <title>Whole genome sequencing of XDR Enterobacter.</title>
        <authorList>
            <person name="Gnana Soundari P."/>
            <person name="Vijayakumar R."/>
            <person name="Krishnan P."/>
        </authorList>
    </citation>
    <scope>NUCLEOTIDE SEQUENCE [LARGE SCALE GENOMIC DNA]</scope>
    <source>
        <strain evidence="8 9">C126</strain>
    </source>
</reference>
<evidence type="ECO:0000256" key="6">
    <source>
        <dbReference type="RuleBase" id="RU003983"/>
    </source>
</evidence>
<dbReference type="Pfam" id="PF01435">
    <property type="entry name" value="Peptidase_M48"/>
    <property type="match status" value="1"/>
</dbReference>
<dbReference type="InterPro" id="IPR001915">
    <property type="entry name" value="Peptidase_M48"/>
</dbReference>
<evidence type="ECO:0000256" key="3">
    <source>
        <dbReference type="ARBA" id="ARBA00022801"/>
    </source>
</evidence>
<keyword evidence="4 6" id="KW-0862">Zinc</keyword>
<proteinExistence type="inferred from homology"/>
<keyword evidence="2" id="KW-0479">Metal-binding</keyword>
<comment type="cofactor">
    <cofactor evidence="6">
        <name>Zn(2+)</name>
        <dbReference type="ChEBI" id="CHEBI:29105"/>
    </cofactor>
    <text evidence="6">Binds 1 zinc ion per subunit.</text>
</comment>
<dbReference type="InterPro" id="IPR051156">
    <property type="entry name" value="Mito/Outer_Membr_Metalloprot"/>
</dbReference>
<accession>A0A4Y5ZRT1</accession>
<feature type="domain" description="Peptidase M48" evidence="7">
    <location>
        <begin position="29"/>
        <end position="195"/>
    </location>
</feature>
<dbReference type="PANTHER" id="PTHR22726">
    <property type="entry name" value="METALLOENDOPEPTIDASE OMA1"/>
    <property type="match status" value="1"/>
</dbReference>
<keyword evidence="3 6" id="KW-0378">Hydrolase</keyword>
<name>A0A4Y5ZRT1_9ENTR</name>
<evidence type="ECO:0000256" key="4">
    <source>
        <dbReference type="ARBA" id="ARBA00022833"/>
    </source>
</evidence>
<evidence type="ECO:0000313" key="9">
    <source>
        <dbReference type="Proteomes" id="UP000318237"/>
    </source>
</evidence>
<evidence type="ECO:0000256" key="5">
    <source>
        <dbReference type="ARBA" id="ARBA00023049"/>
    </source>
</evidence>
<dbReference type="GO" id="GO:0051603">
    <property type="term" value="P:proteolysis involved in protein catabolic process"/>
    <property type="evidence" value="ECO:0007669"/>
    <property type="project" value="TreeGrafter"/>
</dbReference>
<organism evidence="8 9">
    <name type="scientific">Enterobacter hormaechei</name>
    <dbReference type="NCBI Taxonomy" id="158836"/>
    <lineage>
        <taxon>Bacteria</taxon>
        <taxon>Pseudomonadati</taxon>
        <taxon>Pseudomonadota</taxon>
        <taxon>Gammaproteobacteria</taxon>
        <taxon>Enterobacterales</taxon>
        <taxon>Enterobacteriaceae</taxon>
        <taxon>Enterobacter</taxon>
        <taxon>Enterobacter cloacae complex</taxon>
    </lineage>
</organism>
<protein>
    <recommendedName>
        <fullName evidence="7">Peptidase M48 domain-containing protein</fullName>
    </recommendedName>
</protein>
<dbReference type="PANTHER" id="PTHR22726:SF4">
    <property type="entry name" value="METALLOPROTEASE LOIP"/>
    <property type="match status" value="1"/>
</dbReference>
<dbReference type="GO" id="GO:0004222">
    <property type="term" value="F:metalloendopeptidase activity"/>
    <property type="evidence" value="ECO:0007669"/>
    <property type="project" value="InterPro"/>
</dbReference>
<dbReference type="EMBL" id="CP041054">
    <property type="protein sequence ID" value="QDE47656.1"/>
    <property type="molecule type" value="Genomic_DNA"/>
</dbReference>
<dbReference type="GO" id="GO:0046872">
    <property type="term" value="F:metal ion binding"/>
    <property type="evidence" value="ECO:0007669"/>
    <property type="project" value="UniProtKB-KW"/>
</dbReference>
<keyword evidence="1 6" id="KW-0645">Protease</keyword>
<sequence length="281" mass="30034">MKALSDEACKDMDGKATLAPANSTYTQRLNKIASALGDNINGQPVNYKVYMAKDVNAFAMANGCIRVYSGLMDMMTDNEVEAVIGHEMGHVALGHVKKGMQVALGTNAVRAAAASAGGIVGSLSQSQLGDVGEKLVNSQFSQRQESEADDYSYDLLRKRGINPSGLATSFENWRNWRKAVKAPCLTITRPPLNARSISVTAWRQTVLNNTPARCAPRYRATRLNQYSVFCGGPANLRAPICPIRTSTTDGPGIANASIITASKSSACSTLRACRPIACASR</sequence>
<comment type="similarity">
    <text evidence="6">Belongs to the peptidase M48 family.</text>
</comment>